<reference evidence="3" key="1">
    <citation type="journal article" date="2019" name="Int. J. Syst. Evol. Microbiol.">
        <title>The Global Catalogue of Microorganisms (GCM) 10K type strain sequencing project: providing services to taxonomists for standard genome sequencing and annotation.</title>
        <authorList>
            <consortium name="The Broad Institute Genomics Platform"/>
            <consortium name="The Broad Institute Genome Sequencing Center for Infectious Disease"/>
            <person name="Wu L."/>
            <person name="Ma J."/>
        </authorList>
    </citation>
    <scope>NUCLEOTIDE SEQUENCE [LARGE SCALE GENOMIC DNA]</scope>
    <source>
        <strain evidence="3">NBRC 111756</strain>
    </source>
</reference>
<protein>
    <submittedName>
        <fullName evidence="2">Uncharacterized protein</fullName>
    </submittedName>
</protein>
<dbReference type="RefSeq" id="WP_379909924.1">
    <property type="nucleotide sequence ID" value="NZ_JBHSWE010000001.1"/>
</dbReference>
<dbReference type="EMBL" id="JBHSWE010000001">
    <property type="protein sequence ID" value="MFC6671412.1"/>
    <property type="molecule type" value="Genomic_DNA"/>
</dbReference>
<organism evidence="2 3">
    <name type="scientific">Marinobacterium aestuariivivens</name>
    <dbReference type="NCBI Taxonomy" id="1698799"/>
    <lineage>
        <taxon>Bacteria</taxon>
        <taxon>Pseudomonadati</taxon>
        <taxon>Pseudomonadota</taxon>
        <taxon>Gammaproteobacteria</taxon>
        <taxon>Oceanospirillales</taxon>
        <taxon>Oceanospirillaceae</taxon>
        <taxon>Marinobacterium</taxon>
    </lineage>
</organism>
<name>A0ABW2A1U0_9GAMM</name>
<evidence type="ECO:0000313" key="2">
    <source>
        <dbReference type="EMBL" id="MFC6671412.1"/>
    </source>
</evidence>
<gene>
    <name evidence="2" type="ORF">ACFQDL_16045</name>
</gene>
<evidence type="ECO:0000256" key="1">
    <source>
        <dbReference type="SAM" id="Coils"/>
    </source>
</evidence>
<keyword evidence="3" id="KW-1185">Reference proteome</keyword>
<comment type="caution">
    <text evidence="2">The sequence shown here is derived from an EMBL/GenBank/DDBJ whole genome shotgun (WGS) entry which is preliminary data.</text>
</comment>
<sequence>MIEAEIVTLEQQQAELEAQLAEAAETEIVSLEAAANKEINDEVVAELNSLLGIAEEEPLE</sequence>
<accession>A0ABW2A1U0</accession>
<keyword evidence="1" id="KW-0175">Coiled coil</keyword>
<proteinExistence type="predicted"/>
<feature type="coiled-coil region" evidence="1">
    <location>
        <begin position="2"/>
        <end position="41"/>
    </location>
</feature>
<dbReference type="Proteomes" id="UP001596422">
    <property type="component" value="Unassembled WGS sequence"/>
</dbReference>
<evidence type="ECO:0000313" key="3">
    <source>
        <dbReference type="Proteomes" id="UP001596422"/>
    </source>
</evidence>